<organism evidence="6 7">
    <name type="scientific">Pseudonocardia eucalypti</name>
    <dbReference type="NCBI Taxonomy" id="648755"/>
    <lineage>
        <taxon>Bacteria</taxon>
        <taxon>Bacillati</taxon>
        <taxon>Actinomycetota</taxon>
        <taxon>Actinomycetes</taxon>
        <taxon>Pseudonocardiales</taxon>
        <taxon>Pseudonocardiaceae</taxon>
        <taxon>Pseudonocardia</taxon>
    </lineage>
</organism>
<comment type="caution">
    <text evidence="6">The sequence shown here is derived from an EMBL/GenBank/DDBJ whole genome shotgun (WGS) entry which is preliminary data.</text>
</comment>
<sequence length="396" mass="43795">MATSFAPITRDTTSAEFEAQRRADTAFERRIRAALDQARAYVDVDAAVPPARDRPRDSIDVCLGRTVEQLKQRLTSATGLEAADYVEMTRLAFELLALNNHYQRHLFSRRLRALGMLHELTPTVGESTGIEKLFHRAAMDACDTCNFDRILILRLDETHLAAQAAHFRGHEDWASDAREFARAHPIALDRGRFESEVLRRRTAGLVLDPRDDPRANHPIVANTRTFSYASAPIISGGVAIGTVHGDMHFSGRRVDVVDRDCLGAFAASLGSLVEKALLAGRLYAQRDRARAMLRASEDLIREFADGDIRIGPPRPASPEPEAGDPPYVDSPLSGREREVLALLAGGATNAAIARRLVLAEGTVKSHVKRIFRKLRVSNRAEAAARFARLERSAHSR</sequence>
<evidence type="ECO:0000256" key="1">
    <source>
        <dbReference type="ARBA" id="ARBA00023015"/>
    </source>
</evidence>
<dbReference type="SMART" id="SM00421">
    <property type="entry name" value="HTH_LUXR"/>
    <property type="match status" value="1"/>
</dbReference>
<dbReference type="PANTHER" id="PTHR44688">
    <property type="entry name" value="DNA-BINDING TRANSCRIPTIONAL ACTIVATOR DEVR_DOSR"/>
    <property type="match status" value="1"/>
</dbReference>
<dbReference type="SUPFAM" id="SSF55781">
    <property type="entry name" value="GAF domain-like"/>
    <property type="match status" value="1"/>
</dbReference>
<dbReference type="PROSITE" id="PS50043">
    <property type="entry name" value="HTH_LUXR_2"/>
    <property type="match status" value="1"/>
</dbReference>
<dbReference type="PRINTS" id="PR00038">
    <property type="entry name" value="HTHLUXR"/>
</dbReference>
<dbReference type="InterPro" id="IPR029016">
    <property type="entry name" value="GAF-like_dom_sf"/>
</dbReference>
<keyword evidence="3" id="KW-0804">Transcription</keyword>
<dbReference type="Pfam" id="PF00196">
    <property type="entry name" value="GerE"/>
    <property type="match status" value="1"/>
</dbReference>
<dbReference type="Pfam" id="PF01590">
    <property type="entry name" value="GAF"/>
    <property type="match status" value="1"/>
</dbReference>
<evidence type="ECO:0000313" key="6">
    <source>
        <dbReference type="EMBL" id="GAA5165783.1"/>
    </source>
</evidence>
<dbReference type="PROSITE" id="PS00622">
    <property type="entry name" value="HTH_LUXR_1"/>
    <property type="match status" value="1"/>
</dbReference>
<protein>
    <recommendedName>
        <fullName evidence="5">HTH luxR-type domain-containing protein</fullName>
    </recommendedName>
</protein>
<keyword evidence="1" id="KW-0805">Transcription regulation</keyword>
<dbReference type="CDD" id="cd06170">
    <property type="entry name" value="LuxR_C_like"/>
    <property type="match status" value="1"/>
</dbReference>
<dbReference type="InterPro" id="IPR036388">
    <property type="entry name" value="WH-like_DNA-bd_sf"/>
</dbReference>
<dbReference type="EMBL" id="BAABJP010000031">
    <property type="protein sequence ID" value="GAA5165783.1"/>
    <property type="molecule type" value="Genomic_DNA"/>
</dbReference>
<dbReference type="SUPFAM" id="SSF46894">
    <property type="entry name" value="C-terminal effector domain of the bipartite response regulators"/>
    <property type="match status" value="1"/>
</dbReference>
<accession>A0ABP9QQP8</accession>
<dbReference type="Proteomes" id="UP001428817">
    <property type="component" value="Unassembled WGS sequence"/>
</dbReference>
<evidence type="ECO:0000256" key="4">
    <source>
        <dbReference type="SAM" id="MobiDB-lite"/>
    </source>
</evidence>
<dbReference type="PANTHER" id="PTHR44688:SF25">
    <property type="entry name" value="HTH LUXR-TYPE DOMAIN-CONTAINING PROTEIN"/>
    <property type="match status" value="1"/>
</dbReference>
<reference evidence="7" key="1">
    <citation type="journal article" date="2019" name="Int. J. Syst. Evol. Microbiol.">
        <title>The Global Catalogue of Microorganisms (GCM) 10K type strain sequencing project: providing services to taxonomists for standard genome sequencing and annotation.</title>
        <authorList>
            <consortium name="The Broad Institute Genomics Platform"/>
            <consortium name="The Broad Institute Genome Sequencing Center for Infectious Disease"/>
            <person name="Wu L."/>
            <person name="Ma J."/>
        </authorList>
    </citation>
    <scope>NUCLEOTIDE SEQUENCE [LARGE SCALE GENOMIC DNA]</scope>
    <source>
        <strain evidence="7">JCM 18303</strain>
    </source>
</reference>
<dbReference type="Gene3D" id="1.10.10.10">
    <property type="entry name" value="Winged helix-like DNA-binding domain superfamily/Winged helix DNA-binding domain"/>
    <property type="match status" value="1"/>
</dbReference>
<gene>
    <name evidence="6" type="ORF">GCM10023321_56240</name>
</gene>
<feature type="domain" description="HTH luxR-type" evidence="5">
    <location>
        <begin position="325"/>
        <end position="390"/>
    </location>
</feature>
<feature type="region of interest" description="Disordered" evidence="4">
    <location>
        <begin position="307"/>
        <end position="330"/>
    </location>
</feature>
<dbReference type="Gene3D" id="3.30.450.40">
    <property type="match status" value="1"/>
</dbReference>
<evidence type="ECO:0000256" key="3">
    <source>
        <dbReference type="ARBA" id="ARBA00023163"/>
    </source>
</evidence>
<dbReference type="InterPro" id="IPR003018">
    <property type="entry name" value="GAF"/>
</dbReference>
<proteinExistence type="predicted"/>
<dbReference type="RefSeq" id="WP_185064957.1">
    <property type="nucleotide sequence ID" value="NZ_BAABJP010000031.1"/>
</dbReference>
<dbReference type="InterPro" id="IPR016032">
    <property type="entry name" value="Sig_transdc_resp-reg_C-effctor"/>
</dbReference>
<evidence type="ECO:0000313" key="7">
    <source>
        <dbReference type="Proteomes" id="UP001428817"/>
    </source>
</evidence>
<evidence type="ECO:0000259" key="5">
    <source>
        <dbReference type="PROSITE" id="PS50043"/>
    </source>
</evidence>
<name>A0ABP9QQP8_9PSEU</name>
<evidence type="ECO:0000256" key="2">
    <source>
        <dbReference type="ARBA" id="ARBA00023125"/>
    </source>
</evidence>
<keyword evidence="2" id="KW-0238">DNA-binding</keyword>
<keyword evidence="7" id="KW-1185">Reference proteome</keyword>
<dbReference type="InterPro" id="IPR000792">
    <property type="entry name" value="Tscrpt_reg_LuxR_C"/>
</dbReference>